<proteinExistence type="predicted"/>
<dbReference type="EMBL" id="OE841241">
    <property type="protein sequence ID" value="CAD7594942.1"/>
    <property type="molecule type" value="Genomic_DNA"/>
</dbReference>
<organism evidence="1">
    <name type="scientific">Timema genevievae</name>
    <name type="common">Walking stick</name>
    <dbReference type="NCBI Taxonomy" id="629358"/>
    <lineage>
        <taxon>Eukaryota</taxon>
        <taxon>Metazoa</taxon>
        <taxon>Ecdysozoa</taxon>
        <taxon>Arthropoda</taxon>
        <taxon>Hexapoda</taxon>
        <taxon>Insecta</taxon>
        <taxon>Pterygota</taxon>
        <taxon>Neoptera</taxon>
        <taxon>Polyneoptera</taxon>
        <taxon>Phasmatodea</taxon>
        <taxon>Timematodea</taxon>
        <taxon>Timematoidea</taxon>
        <taxon>Timematidae</taxon>
        <taxon>Timema</taxon>
    </lineage>
</organism>
<accession>A0A7R9PMJ3</accession>
<evidence type="ECO:0000313" key="1">
    <source>
        <dbReference type="EMBL" id="CAD7594942.1"/>
    </source>
</evidence>
<gene>
    <name evidence="1" type="ORF">TGEB3V08_LOCUS5850</name>
</gene>
<dbReference type="AlphaFoldDB" id="A0A7R9PMJ3"/>
<reference evidence="1" key="1">
    <citation type="submission" date="2020-11" db="EMBL/GenBank/DDBJ databases">
        <authorList>
            <person name="Tran Van P."/>
        </authorList>
    </citation>
    <scope>NUCLEOTIDE SEQUENCE</scope>
</reference>
<protein>
    <submittedName>
        <fullName evidence="1">Uncharacterized protein</fullName>
    </submittedName>
</protein>
<name>A0A7R9PMJ3_TIMGE</name>
<sequence length="120" mass="13673">MISRERLDAKLDRDVEVNPVLPYDTNPRYMTMLSRAEMMEPTATRENITRINNTTKTADEQMAELFVSLRNLEESRKSYILSPRSEQNVIQGEIRKLANALVVLSSTAEDGEIEVRISVG</sequence>